<dbReference type="SUPFAM" id="SSF51621">
    <property type="entry name" value="Phosphoenolpyruvate/pyruvate domain"/>
    <property type="match status" value="1"/>
</dbReference>
<dbReference type="PANTHER" id="PTHR30502">
    <property type="entry name" value="2-KETO-3-DEOXY-L-RHAMNONATE ALDOLASE"/>
    <property type="match status" value="1"/>
</dbReference>
<sequence length="281" mass="30169">MTRSNPLKGVGGSGRVQIGTWINLVRNPAVLTLLTNTGLDFARVDMEHSSPSIETIADMAVLARALGFPLVVRPPAADREWVTRLLDVGVVGLHVPQVDTPEIARSVVEAAYYAPLGLRGMAVNGPHNDFRAEAGLDELNAQVHITVMLESREAFRHLDEIVATPGIDAVTLGPADLAQELGVRGTPDEARVIDEHRSLLLDAARRHDKDVAMLFDTVEQARPWIEAGIRIIAIASDVAVLQNGYRGIVAGLRAGTDGHGDDSSAPAPDVMGFEHARSRAR</sequence>
<dbReference type="InterPro" id="IPR015813">
    <property type="entry name" value="Pyrv/PenolPyrv_kinase-like_dom"/>
</dbReference>
<dbReference type="Proteomes" id="UP001299970">
    <property type="component" value="Unassembled WGS sequence"/>
</dbReference>
<dbReference type="EMBL" id="JAKXMK010000009">
    <property type="protein sequence ID" value="MCH6166397.1"/>
    <property type="molecule type" value="Genomic_DNA"/>
</dbReference>
<keyword evidence="2" id="KW-0479">Metal-binding</keyword>
<accession>A0ABS9TD16</accession>
<evidence type="ECO:0000313" key="7">
    <source>
        <dbReference type="Proteomes" id="UP001299970"/>
    </source>
</evidence>
<dbReference type="InterPro" id="IPR050251">
    <property type="entry name" value="HpcH-HpaI_aldolase"/>
</dbReference>
<comment type="similarity">
    <text evidence="1">Belongs to the HpcH/HpaI aldolase family.</text>
</comment>
<comment type="caution">
    <text evidence="6">The sequence shown here is derived from an EMBL/GenBank/DDBJ whole genome shotgun (WGS) entry which is preliminary data.</text>
</comment>
<reference evidence="6 7" key="1">
    <citation type="submission" date="2022-03" db="EMBL/GenBank/DDBJ databases">
        <title>Pseudonocardia alaer sp. nov., a novel actinomycete isolated from reed forest soil.</title>
        <authorList>
            <person name="Wang L."/>
        </authorList>
    </citation>
    <scope>NUCLEOTIDE SEQUENCE [LARGE SCALE GENOMIC DNA]</scope>
    <source>
        <strain evidence="6 7">Y-16303</strain>
    </source>
</reference>
<evidence type="ECO:0000313" key="6">
    <source>
        <dbReference type="EMBL" id="MCH6166397.1"/>
    </source>
</evidence>
<dbReference type="Gene3D" id="3.20.20.60">
    <property type="entry name" value="Phosphoenolpyruvate-binding domains"/>
    <property type="match status" value="1"/>
</dbReference>
<feature type="region of interest" description="Disordered" evidence="4">
    <location>
        <begin position="257"/>
        <end position="281"/>
    </location>
</feature>
<keyword evidence="3 6" id="KW-0456">Lyase</keyword>
<keyword evidence="7" id="KW-1185">Reference proteome</keyword>
<proteinExistence type="inferred from homology"/>
<dbReference type="GO" id="GO:0016829">
    <property type="term" value="F:lyase activity"/>
    <property type="evidence" value="ECO:0007669"/>
    <property type="project" value="UniProtKB-KW"/>
</dbReference>
<name>A0ABS9TD16_9PSEU</name>
<evidence type="ECO:0000256" key="2">
    <source>
        <dbReference type="ARBA" id="ARBA00022723"/>
    </source>
</evidence>
<feature type="domain" description="HpcH/HpaI aldolase/citrate lyase" evidence="5">
    <location>
        <begin position="18"/>
        <end position="242"/>
    </location>
</feature>
<evidence type="ECO:0000259" key="5">
    <source>
        <dbReference type="Pfam" id="PF03328"/>
    </source>
</evidence>
<dbReference type="InterPro" id="IPR005000">
    <property type="entry name" value="Aldolase/citrate-lyase_domain"/>
</dbReference>
<organism evidence="6 7">
    <name type="scientific">Pseudonocardia alaniniphila</name>
    <dbReference type="NCBI Taxonomy" id="75291"/>
    <lineage>
        <taxon>Bacteria</taxon>
        <taxon>Bacillati</taxon>
        <taxon>Actinomycetota</taxon>
        <taxon>Actinomycetes</taxon>
        <taxon>Pseudonocardiales</taxon>
        <taxon>Pseudonocardiaceae</taxon>
        <taxon>Pseudonocardia</taxon>
    </lineage>
</organism>
<feature type="compositionally biased region" description="Basic and acidic residues" evidence="4">
    <location>
        <begin position="272"/>
        <end position="281"/>
    </location>
</feature>
<evidence type="ECO:0000256" key="1">
    <source>
        <dbReference type="ARBA" id="ARBA00005568"/>
    </source>
</evidence>
<evidence type="ECO:0000256" key="3">
    <source>
        <dbReference type="ARBA" id="ARBA00023239"/>
    </source>
</evidence>
<dbReference type="Pfam" id="PF03328">
    <property type="entry name" value="HpcH_HpaI"/>
    <property type="match status" value="1"/>
</dbReference>
<evidence type="ECO:0000256" key="4">
    <source>
        <dbReference type="SAM" id="MobiDB-lite"/>
    </source>
</evidence>
<dbReference type="InterPro" id="IPR040442">
    <property type="entry name" value="Pyrv_kinase-like_dom_sf"/>
</dbReference>
<dbReference type="RefSeq" id="WP_241036428.1">
    <property type="nucleotide sequence ID" value="NZ_BAAAJF010000002.1"/>
</dbReference>
<dbReference type="PANTHER" id="PTHR30502:SF0">
    <property type="entry name" value="PHOSPHOENOLPYRUVATE CARBOXYLASE FAMILY PROTEIN"/>
    <property type="match status" value="1"/>
</dbReference>
<gene>
    <name evidence="6" type="ORF">MMF94_11940</name>
</gene>
<protein>
    <submittedName>
        <fullName evidence="6">Aldolase/citrate lyase family protein</fullName>
    </submittedName>
</protein>